<dbReference type="PROSITE" id="PS00687">
    <property type="entry name" value="ALDEHYDE_DEHYDR_GLU"/>
    <property type="match status" value="1"/>
</dbReference>
<dbReference type="PANTHER" id="PTHR11699">
    <property type="entry name" value="ALDEHYDE DEHYDROGENASE-RELATED"/>
    <property type="match status" value="1"/>
</dbReference>
<evidence type="ECO:0000313" key="6">
    <source>
        <dbReference type="EMBL" id="REG86676.1"/>
    </source>
</evidence>
<dbReference type="Gene3D" id="3.40.309.10">
    <property type="entry name" value="Aldehyde Dehydrogenase, Chain A, domain 2"/>
    <property type="match status" value="1"/>
</dbReference>
<evidence type="ECO:0000256" key="3">
    <source>
        <dbReference type="PROSITE-ProRule" id="PRU10007"/>
    </source>
</evidence>
<dbReference type="PROSITE" id="PS00070">
    <property type="entry name" value="ALDEHYDE_DEHYDR_CYS"/>
    <property type="match status" value="1"/>
</dbReference>
<dbReference type="FunFam" id="3.40.309.10:FF:000012">
    <property type="entry name" value="Betaine aldehyde dehydrogenase"/>
    <property type="match status" value="1"/>
</dbReference>
<keyword evidence="2 4" id="KW-0560">Oxidoreductase</keyword>
<dbReference type="Proteomes" id="UP000256542">
    <property type="component" value="Unassembled WGS sequence"/>
</dbReference>
<keyword evidence="7" id="KW-1185">Reference proteome</keyword>
<evidence type="ECO:0000256" key="1">
    <source>
        <dbReference type="ARBA" id="ARBA00009986"/>
    </source>
</evidence>
<dbReference type="InterPro" id="IPR029510">
    <property type="entry name" value="Ald_DH_CS_GLU"/>
</dbReference>
<dbReference type="OrthoDB" id="9812625at2"/>
<dbReference type="InterPro" id="IPR015590">
    <property type="entry name" value="Aldehyde_DH_dom"/>
</dbReference>
<dbReference type="GO" id="GO:0004030">
    <property type="term" value="F:aldehyde dehydrogenase [NAD(P)+] activity"/>
    <property type="evidence" value="ECO:0007669"/>
    <property type="project" value="UniProtKB-ARBA"/>
</dbReference>
<dbReference type="InterPro" id="IPR016161">
    <property type="entry name" value="Ald_DH/histidinol_DH"/>
</dbReference>
<sequence length="495" mass="52951">MNSYEQWKTLAASLSFPSQAYINGQYVDAVNGDTFDCINPATEALLSQVASCDSADVEVAVAAAKKAFKSGVWSAMAPRERKNIMLKWAQLIEQHKDEFALLDTLDMGKSISEMVGIDIPDSIDCFRWTAEGIDKLYGEIAPTGGSNLALISHEPIGVIAAITPWNYPLMMASWKVAPALAAGNSVILKPSEKSPLSVLRLAELATQAGVPDGVFNVLPGYGHTAGKALALHNDVQVIAFTGSSRVAGLLMEYAGQSNLKRVWIEAGGKSPCLVFADCEDIAAAAKGAAASIFTNQGEVCIACSRLYVQSSIKDEFMAALIDAAKGYVAGDPLNPATNMGPMVDKAQLETVARFINSAQADGATLVYGGLPEYQEGQGFFAKPTIFTDAKNHMEFVQEEIFGPVLAVATFDTEEEAVALANDSKYGLGAALWTSNLSRAHRVSRQLESGMVWVNTWGDGDTTVPFGGVKASGNGRDKSLHAMEKYTEIKNVWIRL</sequence>
<dbReference type="InterPro" id="IPR016162">
    <property type="entry name" value="Ald_DH_N"/>
</dbReference>
<dbReference type="Pfam" id="PF00171">
    <property type="entry name" value="Aldedh"/>
    <property type="match status" value="1"/>
</dbReference>
<accession>A0A3E0DTF7</accession>
<comment type="similarity">
    <text evidence="1 4">Belongs to the aldehyde dehydrogenase family.</text>
</comment>
<dbReference type="EMBL" id="QUNG01000001">
    <property type="protein sequence ID" value="REG86676.1"/>
    <property type="molecule type" value="Genomic_DNA"/>
</dbReference>
<dbReference type="InterPro" id="IPR016163">
    <property type="entry name" value="Ald_DH_C"/>
</dbReference>
<protein>
    <submittedName>
        <fullName evidence="6">Gamma-glutamyl-gamma-aminobutyraldehyde dehydrogenase</fullName>
    </submittedName>
</protein>
<dbReference type="FunFam" id="3.40.605.10:FF:000001">
    <property type="entry name" value="Aldehyde dehydrogenase 1"/>
    <property type="match status" value="1"/>
</dbReference>
<feature type="domain" description="Aldehyde dehydrogenase" evidence="5">
    <location>
        <begin position="29"/>
        <end position="491"/>
    </location>
</feature>
<evidence type="ECO:0000313" key="7">
    <source>
        <dbReference type="Proteomes" id="UP000256542"/>
    </source>
</evidence>
<evidence type="ECO:0000256" key="4">
    <source>
        <dbReference type="RuleBase" id="RU003345"/>
    </source>
</evidence>
<dbReference type="CDD" id="cd07112">
    <property type="entry name" value="ALDH_GABALDH-PuuC"/>
    <property type="match status" value="1"/>
</dbReference>
<gene>
    <name evidence="6" type="ORF">DFP81_101241</name>
</gene>
<reference evidence="6 7" key="1">
    <citation type="submission" date="2018-08" db="EMBL/GenBank/DDBJ databases">
        <title>Genomic Encyclopedia of Type Strains, Phase III (KMG-III): the genomes of soil and plant-associated and newly described type strains.</title>
        <authorList>
            <person name="Whitman W."/>
        </authorList>
    </citation>
    <scope>NUCLEOTIDE SEQUENCE [LARGE SCALE GENOMIC DNA]</scope>
    <source>
        <strain evidence="6 7">CECT 7375</strain>
    </source>
</reference>
<dbReference type="SUPFAM" id="SSF53720">
    <property type="entry name" value="ALDH-like"/>
    <property type="match status" value="1"/>
</dbReference>
<evidence type="ECO:0000256" key="2">
    <source>
        <dbReference type="ARBA" id="ARBA00023002"/>
    </source>
</evidence>
<dbReference type="RefSeq" id="WP_115895930.1">
    <property type="nucleotide sequence ID" value="NZ_QUNG01000001.1"/>
</dbReference>
<comment type="caution">
    <text evidence="6">The sequence shown here is derived from an EMBL/GenBank/DDBJ whole genome shotgun (WGS) entry which is preliminary data.</text>
</comment>
<feature type="active site" evidence="3">
    <location>
        <position position="265"/>
    </location>
</feature>
<dbReference type="InterPro" id="IPR016160">
    <property type="entry name" value="Ald_DH_CS_CYS"/>
</dbReference>
<proteinExistence type="inferred from homology"/>
<dbReference type="Gene3D" id="3.40.605.10">
    <property type="entry name" value="Aldehyde Dehydrogenase, Chain A, domain 1"/>
    <property type="match status" value="1"/>
</dbReference>
<dbReference type="AlphaFoldDB" id="A0A3E0DTF7"/>
<organism evidence="6 7">
    <name type="scientific">Marinomonas pollencensis</name>
    <dbReference type="NCBI Taxonomy" id="491954"/>
    <lineage>
        <taxon>Bacteria</taxon>
        <taxon>Pseudomonadati</taxon>
        <taxon>Pseudomonadota</taxon>
        <taxon>Gammaproteobacteria</taxon>
        <taxon>Oceanospirillales</taxon>
        <taxon>Oceanospirillaceae</taxon>
        <taxon>Marinomonas</taxon>
    </lineage>
</organism>
<evidence type="ECO:0000259" key="5">
    <source>
        <dbReference type="Pfam" id="PF00171"/>
    </source>
</evidence>
<name>A0A3E0DTF7_9GAMM</name>